<reference evidence="1 2" key="1">
    <citation type="submission" date="2021-04" db="EMBL/GenBank/DDBJ databases">
        <authorList>
            <person name="Bliznina A."/>
        </authorList>
    </citation>
    <scope>NUCLEOTIDE SEQUENCE [LARGE SCALE GENOMIC DNA]</scope>
</reference>
<name>A0ABN7SHS5_OIKDI</name>
<keyword evidence="2" id="KW-1185">Reference proteome</keyword>
<accession>A0ABN7SHS5</accession>
<gene>
    <name evidence="1" type="ORF">OKIOD_LOCUS8539</name>
</gene>
<organism evidence="1 2">
    <name type="scientific">Oikopleura dioica</name>
    <name type="common">Tunicate</name>
    <dbReference type="NCBI Taxonomy" id="34765"/>
    <lineage>
        <taxon>Eukaryota</taxon>
        <taxon>Metazoa</taxon>
        <taxon>Chordata</taxon>
        <taxon>Tunicata</taxon>
        <taxon>Appendicularia</taxon>
        <taxon>Copelata</taxon>
        <taxon>Oikopleuridae</taxon>
        <taxon>Oikopleura</taxon>
    </lineage>
</organism>
<protein>
    <submittedName>
        <fullName evidence="1">Oidioi.mRNA.OKI2018_I69.XSR.g16981.t1.cds</fullName>
    </submittedName>
</protein>
<dbReference type="EMBL" id="OU015569">
    <property type="protein sequence ID" value="CAG5100396.1"/>
    <property type="molecule type" value="Genomic_DNA"/>
</dbReference>
<evidence type="ECO:0000313" key="2">
    <source>
        <dbReference type="Proteomes" id="UP001158576"/>
    </source>
</evidence>
<proteinExistence type="predicted"/>
<evidence type="ECO:0000313" key="1">
    <source>
        <dbReference type="EMBL" id="CAG5100396.1"/>
    </source>
</evidence>
<sequence>MEKTKMAELGWLKRKKAAKPNLQILLYQERDREMLERRKNMIKHQQQRKTKVLPMPIEERKKSLRQEKALEI</sequence>
<dbReference type="Proteomes" id="UP001158576">
    <property type="component" value="Chromosome XSR"/>
</dbReference>